<comment type="caution">
    <text evidence="1">The sequence shown here is derived from an EMBL/GenBank/DDBJ whole genome shotgun (WGS) entry which is preliminary data.</text>
</comment>
<dbReference type="RefSeq" id="WP_033523669.1">
    <property type="nucleotide sequence ID" value="NZ_CADAXU010000001.1"/>
</dbReference>
<dbReference type="eggNOG" id="ENOG5032AHC">
    <property type="taxonomic scope" value="Bacteria"/>
</dbReference>
<dbReference type="Proteomes" id="UP000029060">
    <property type="component" value="Unassembled WGS sequence"/>
</dbReference>
<dbReference type="STRING" id="78345.BMERY_0119"/>
<evidence type="ECO:0000313" key="2">
    <source>
        <dbReference type="Proteomes" id="UP000029060"/>
    </source>
</evidence>
<dbReference type="InterPro" id="IPR046571">
    <property type="entry name" value="DUF6725"/>
</dbReference>
<keyword evidence="2" id="KW-1185">Reference proteome</keyword>
<accession>A0A087BI54</accession>
<dbReference type="Pfam" id="PF20486">
    <property type="entry name" value="DUF6725"/>
    <property type="match status" value="1"/>
</dbReference>
<gene>
    <name evidence="1" type="ORF">BMERY_0119</name>
</gene>
<protein>
    <submittedName>
        <fullName evidence="1">Uncharacterized protein</fullName>
    </submittedName>
</protein>
<evidence type="ECO:0000313" key="1">
    <source>
        <dbReference type="EMBL" id="KFI70704.1"/>
    </source>
</evidence>
<sequence length="86" mass="9758">MALPREIPTGARIVVRVIEGVDPQDGRTKFRDYVGHVESWNGYTLELMRDAAANGSRPAQRVRIEADTIARLKPIPERPHVVREKK</sequence>
<dbReference type="OrthoDB" id="3234801at2"/>
<dbReference type="EMBL" id="JGZC01000005">
    <property type="protein sequence ID" value="KFI70704.1"/>
    <property type="molecule type" value="Genomic_DNA"/>
</dbReference>
<reference evidence="1 2" key="1">
    <citation type="submission" date="2014-03" db="EMBL/GenBank/DDBJ databases">
        <title>Genomics of Bifidobacteria.</title>
        <authorList>
            <person name="Ventura M."/>
            <person name="Milani C."/>
            <person name="Lugli G.A."/>
        </authorList>
    </citation>
    <scope>NUCLEOTIDE SEQUENCE [LARGE SCALE GENOMIC DNA]</scope>
    <source>
        <strain evidence="1 2">LMG 11341</strain>
    </source>
</reference>
<proteinExistence type="predicted"/>
<dbReference type="AlphaFoldDB" id="A0A087BI54"/>
<organism evidence="1 2">
    <name type="scientific">Bifidobacterium merycicum</name>
    <dbReference type="NCBI Taxonomy" id="78345"/>
    <lineage>
        <taxon>Bacteria</taxon>
        <taxon>Bacillati</taxon>
        <taxon>Actinomycetota</taxon>
        <taxon>Actinomycetes</taxon>
        <taxon>Bifidobacteriales</taxon>
        <taxon>Bifidobacteriaceae</taxon>
        <taxon>Bifidobacterium</taxon>
    </lineage>
</organism>
<name>A0A087BI54_9BIFI</name>